<dbReference type="Pfam" id="PF09857">
    <property type="entry name" value="YjhX_toxin"/>
    <property type="match status" value="1"/>
</dbReference>
<keyword evidence="2" id="KW-1185">Reference proteome</keyword>
<accession>A0A0P1IBN9</accession>
<protein>
    <submittedName>
        <fullName evidence="1">Uncharacterized protein</fullName>
    </submittedName>
</protein>
<dbReference type="RefSeq" id="WP_082643650.1">
    <property type="nucleotide sequence ID" value="NZ_CYUD01000007.1"/>
</dbReference>
<dbReference type="STRING" id="1715692.RUE5091_02555"/>
<dbReference type="EMBL" id="CYUD01000007">
    <property type="protein sequence ID" value="CUK03856.1"/>
    <property type="molecule type" value="Genomic_DNA"/>
</dbReference>
<dbReference type="NCBIfam" id="NF010240">
    <property type="entry name" value="PRK13687.1"/>
    <property type="match status" value="1"/>
</dbReference>
<dbReference type="AlphaFoldDB" id="A0A0P1IBN9"/>
<gene>
    <name evidence="1" type="ORF">RUE5091_02555</name>
</gene>
<dbReference type="Proteomes" id="UP000051260">
    <property type="component" value="Unassembled WGS sequence"/>
</dbReference>
<name>A0A0P1IBN9_9RHOB</name>
<evidence type="ECO:0000313" key="2">
    <source>
        <dbReference type="Proteomes" id="UP000051260"/>
    </source>
</evidence>
<sequence>MNISKHEQRVLHELALGGAIHFERLKNGKVHDVTCYTRDGYVLSDCTLSVFQRLLKKRFIHSKNGTPYRASALGIKSVRAQMSQR</sequence>
<dbReference type="OrthoDB" id="7204880at2"/>
<organism evidence="1 2">
    <name type="scientific">Ruegeria denitrificans</name>
    <dbReference type="NCBI Taxonomy" id="1715692"/>
    <lineage>
        <taxon>Bacteria</taxon>
        <taxon>Pseudomonadati</taxon>
        <taxon>Pseudomonadota</taxon>
        <taxon>Alphaproteobacteria</taxon>
        <taxon>Rhodobacterales</taxon>
        <taxon>Roseobacteraceae</taxon>
        <taxon>Ruegeria</taxon>
    </lineage>
</organism>
<proteinExistence type="predicted"/>
<reference evidence="2" key="1">
    <citation type="submission" date="2015-09" db="EMBL/GenBank/DDBJ databases">
        <authorList>
            <person name="Rodrigo-Torres L."/>
            <person name="Arahal D.R."/>
        </authorList>
    </citation>
    <scope>NUCLEOTIDE SEQUENCE [LARGE SCALE GENOMIC DNA]</scope>
    <source>
        <strain evidence="2">CECT 5091</strain>
    </source>
</reference>
<evidence type="ECO:0000313" key="1">
    <source>
        <dbReference type="EMBL" id="CUK03856.1"/>
    </source>
</evidence>
<dbReference type="InterPro" id="IPR018654">
    <property type="entry name" value="YjhX_toxin"/>
</dbReference>